<dbReference type="InterPro" id="IPR014794">
    <property type="entry name" value="DUF1779"/>
</dbReference>
<dbReference type="Proteomes" id="UP000014923">
    <property type="component" value="Unassembled WGS sequence"/>
</dbReference>
<evidence type="ECO:0000256" key="1">
    <source>
        <dbReference type="SAM" id="Phobius"/>
    </source>
</evidence>
<dbReference type="RefSeq" id="WP_018660370.1">
    <property type="nucleotide sequence ID" value="NZ_HF952018.1"/>
</dbReference>
<dbReference type="SUPFAM" id="SSF143842">
    <property type="entry name" value="YwmB-like"/>
    <property type="match status" value="1"/>
</dbReference>
<evidence type="ECO:0008006" key="4">
    <source>
        <dbReference type="Google" id="ProtNLM"/>
    </source>
</evidence>
<dbReference type="Gene3D" id="3.30.360.40">
    <property type="entry name" value="YwmB-like"/>
    <property type="match status" value="1"/>
</dbReference>
<evidence type="ECO:0000313" key="2">
    <source>
        <dbReference type="EMBL" id="CDF57329.1"/>
    </source>
</evidence>
<sequence>MKKWFYLFIIFLVIIFTYWNIQNKIYNDMVNACYEEGGETINIQLEGNGFIRGYYDKADLSKSLIKDFDIISYEYTETEEEFLFNAITSCGYVTVKLKDLDNKIYASVTVSQNAQNMNINNIKQIIFKNFIKYRALPKFSILITGKFDGRLTSAEMKQKAVDIIKKRGAIFINGIEDENLVSVSAFLPTLEDRKICDDKYVNLNIAFRYSSLNNCTYIWIGSPLIFVEY</sequence>
<name>R7RMP9_9CLOT</name>
<keyword evidence="1" id="KW-0812">Transmembrane</keyword>
<protein>
    <recommendedName>
        <fullName evidence="4">TATA-box binding protein</fullName>
    </recommendedName>
</protein>
<comment type="caution">
    <text evidence="2">The sequence shown here is derived from an EMBL/GenBank/DDBJ whole genome shotgun (WGS) entry which is preliminary data.</text>
</comment>
<keyword evidence="1" id="KW-1133">Transmembrane helix</keyword>
<gene>
    <name evidence="2" type="ORF">TCEL_01243</name>
</gene>
<dbReference type="OrthoDB" id="1708334at2"/>
<dbReference type="HOGENOM" id="CLU_1209328_0_0_9"/>
<organism evidence="2 3">
    <name type="scientific">Thermobrachium celere DSM 8682</name>
    <dbReference type="NCBI Taxonomy" id="941824"/>
    <lineage>
        <taxon>Bacteria</taxon>
        <taxon>Bacillati</taxon>
        <taxon>Bacillota</taxon>
        <taxon>Clostridia</taxon>
        <taxon>Eubacteriales</taxon>
        <taxon>Clostridiaceae</taxon>
        <taxon>Thermobrachium</taxon>
    </lineage>
</organism>
<proteinExistence type="predicted"/>
<reference evidence="2" key="1">
    <citation type="submission" date="2013-03" db="EMBL/GenBank/DDBJ databases">
        <title>Draft genome sequence of the hydrogen-ethanol-producing anaerobic alkalithermophilic Caloramator celere.</title>
        <authorList>
            <person name="Ciranna A."/>
            <person name="Larjo A."/>
            <person name="Kivisto A."/>
            <person name="Santala V."/>
            <person name="Roos C."/>
            <person name="Karp M."/>
        </authorList>
    </citation>
    <scope>NUCLEOTIDE SEQUENCE [LARGE SCALE GENOMIC DNA]</scope>
    <source>
        <strain evidence="2">DSM 8682</strain>
    </source>
</reference>
<dbReference type="AlphaFoldDB" id="R7RMP9"/>
<dbReference type="Pfam" id="PF08680">
    <property type="entry name" value="DUF1779"/>
    <property type="match status" value="1"/>
</dbReference>
<evidence type="ECO:0000313" key="3">
    <source>
        <dbReference type="Proteomes" id="UP000014923"/>
    </source>
</evidence>
<dbReference type="EMBL" id="CAVN010000086">
    <property type="protein sequence ID" value="CDF57329.1"/>
    <property type="molecule type" value="Genomic_DNA"/>
</dbReference>
<feature type="transmembrane region" description="Helical" evidence="1">
    <location>
        <begin position="5"/>
        <end position="21"/>
    </location>
</feature>
<accession>R7RMP9</accession>
<keyword evidence="3" id="KW-1185">Reference proteome</keyword>
<dbReference type="InterPro" id="IPR036209">
    <property type="entry name" value="YwmB-like_sf"/>
</dbReference>
<keyword evidence="1" id="KW-0472">Membrane</keyword>